<name>A0A5B9D6H5_9ARCH</name>
<reference evidence="1" key="1">
    <citation type="journal article" date="2020" name="Nature">
        <title>Isolation of an archaeon at the prokaryote-eukaryote interface.</title>
        <authorList>
            <person name="Imachi H."/>
            <person name="Nobu M.K."/>
            <person name="Nakahara N."/>
            <person name="Morono Y."/>
            <person name="Ogawara M."/>
            <person name="Takaki Y."/>
            <person name="Takano Y."/>
            <person name="Uematsu K."/>
            <person name="Ikuta T."/>
            <person name="Ito M."/>
            <person name="Matsui Y."/>
            <person name="Miyazaki M."/>
            <person name="Murata K."/>
            <person name="Saito Y."/>
            <person name="Sakai S."/>
            <person name="Song C."/>
            <person name="Tasumi E."/>
            <person name="Yamanaka Y."/>
            <person name="Yamaguchi T."/>
            <person name="Kamagata Y."/>
            <person name="Tamaki H."/>
            <person name="Takai K."/>
        </authorList>
    </citation>
    <scope>NUCLEOTIDE SEQUENCE [LARGE SCALE GENOMIC DNA]</scope>
    <source>
        <strain evidence="1">MK-D1</strain>
    </source>
</reference>
<protein>
    <submittedName>
        <fullName evidence="1">Uncharacterized protein</fullName>
    </submittedName>
</protein>
<accession>A0A5B9D6H5</accession>
<dbReference type="EMBL" id="CP042905">
    <property type="protein sequence ID" value="QEE14551.1"/>
    <property type="molecule type" value="Genomic_DNA"/>
</dbReference>
<dbReference type="AlphaFoldDB" id="A0A5B9D6H5"/>
<sequence>MFLDLKWKIEENSVRSTDINNLENQHKDTPIKLIFLILT</sequence>
<evidence type="ECO:0000313" key="1">
    <source>
        <dbReference type="EMBL" id="QEE14551.1"/>
    </source>
</evidence>
<organism evidence="1">
    <name type="scientific">Promethearchaeum syntrophicum</name>
    <dbReference type="NCBI Taxonomy" id="2594042"/>
    <lineage>
        <taxon>Archaea</taxon>
        <taxon>Promethearchaeati</taxon>
        <taxon>Promethearchaeota</taxon>
        <taxon>Promethearchaeia</taxon>
        <taxon>Promethearchaeales</taxon>
        <taxon>Promethearchaeaceae</taxon>
        <taxon>Promethearchaeum</taxon>
    </lineage>
</organism>
<gene>
    <name evidence="1" type="ORF">DSAG12_00364</name>
</gene>
<proteinExistence type="predicted"/>